<evidence type="ECO:0000259" key="2">
    <source>
        <dbReference type="Pfam" id="PF19543"/>
    </source>
</evidence>
<feature type="chain" id="PRO_5020269179" description="Glycoside hydrolase 123-like N-terminal domain-containing protein" evidence="1">
    <location>
        <begin position="20"/>
        <end position="976"/>
    </location>
</feature>
<proteinExistence type="predicted"/>
<dbReference type="EMBL" id="SWBQ01000002">
    <property type="protein sequence ID" value="TKC07197.1"/>
    <property type="molecule type" value="Genomic_DNA"/>
</dbReference>
<organism evidence="3 4">
    <name type="scientific">Pedobacter frigoris</name>
    <dbReference type="NCBI Taxonomy" id="2571272"/>
    <lineage>
        <taxon>Bacteria</taxon>
        <taxon>Pseudomonadati</taxon>
        <taxon>Bacteroidota</taxon>
        <taxon>Sphingobacteriia</taxon>
        <taxon>Sphingobacteriales</taxon>
        <taxon>Sphingobacteriaceae</taxon>
        <taxon>Pedobacter</taxon>
    </lineage>
</organism>
<dbReference type="InterPro" id="IPR045711">
    <property type="entry name" value="GH123-like_N"/>
</dbReference>
<reference evidence="3 4" key="1">
    <citation type="submission" date="2019-04" db="EMBL/GenBank/DDBJ databases">
        <title>Pedobacter sp. RP-3-15 sp. nov., isolated from Arctic soil.</title>
        <authorList>
            <person name="Dahal R.H."/>
            <person name="Kim D.-U."/>
        </authorList>
    </citation>
    <scope>NUCLEOTIDE SEQUENCE [LARGE SCALE GENOMIC DNA]</scope>
    <source>
        <strain evidence="3 4">RP-3-15</strain>
    </source>
</reference>
<dbReference type="Proteomes" id="UP000307244">
    <property type="component" value="Unassembled WGS sequence"/>
</dbReference>
<dbReference type="SUPFAM" id="SSF51445">
    <property type="entry name" value="(Trans)glycosidases"/>
    <property type="match status" value="1"/>
</dbReference>
<evidence type="ECO:0000313" key="4">
    <source>
        <dbReference type="Proteomes" id="UP000307244"/>
    </source>
</evidence>
<gene>
    <name evidence="3" type="ORF">FA047_08030</name>
</gene>
<comment type="caution">
    <text evidence="3">The sequence shown here is derived from an EMBL/GenBank/DDBJ whole genome shotgun (WGS) entry which is preliminary data.</text>
</comment>
<dbReference type="InterPro" id="IPR017853">
    <property type="entry name" value="GH"/>
</dbReference>
<dbReference type="AlphaFoldDB" id="A0A4U1CIF6"/>
<dbReference type="RefSeq" id="WP_136835464.1">
    <property type="nucleotide sequence ID" value="NZ_SWBQ01000002.1"/>
</dbReference>
<sequence length="976" mass="111109">MKFISTVALYILFGISAYAQEMSYTISKQLWPDVLGNHRAVISVGKNTDAAEVKIEWRRRDWDADQKAIIITDEKGNKIDNIYRIHINSEEGHFVFQPTGGAGKYFVYYYAWSGRKGNGGFSGNYLKKEKEPNEDWVEKNNLTTSKLKLEQAKVIEIQSRTAFDSFFPMEIVAKKSEVENLVKKSASPYLVFPEDRKFPIKMFDDIPYKWVTKGSSALFTGTAQRNEYYVFQLGVFALVQDLENIKIEYIKSPFSATCFNTEGYDSKGDFFTKIVNVKKGKVQPLWIGLDIPKDAKPGLKEFQVKVKPENAPAKIINVKINVTNEVLANRGDDESWRHSRLRWLNSKLGINDDVVKPYRSLEVTGQKISTSSGQVTLKQDGLPSEIMANGNSLLAGPLTFNILMDNQAVTFSRHDFRFLKKEPGKVTWESTMLSDKLKLTCRASMEADGYLRYKISVAPLHDTKLDDIRLQVPVKKELARYFMGMGLPGSKCPDNYDWKWKGPQDSYWIGDVDAGLFCEMRGASYSGPLLNLYHPAAPPAWYNNNLGGFNVSEKDNVVNTQTYSGTRTMKAGETLDFEFAMLITPVKPLDTKSQFVNRYYHNGNQPEPPLSILESGVKIINVHHANLINPYINYPFGSVDSIKRFVSDWHKRGVKTKIYYTIRELSNQATELWALRSLGTEVLADGNGGGYTWLREHLGSNYNAQWFTPINGMEACDAAVLTSGESRWYNYYVEGLRWMIRNTDLDGLYLDDVSFDRDLLKRVRKVMDMVKPGCILDLHSNTGFSRGPATQYMEFFPYINKLWFGESFQYDKMPPENWLVEVSGIPYGLMGDMLHAGGNPWRGMVYGMTVRYPWFTEGVNCDPREIWKVWDSFGIADAKMVGYWEEQTPVRTSDPGVLATAYIKDDKLLIAVASWNKNATAVKLNIDWKKIGWEPQEIMICPAIENFQSARTLGLKDAIEIDPTKGYLLIINKIVH</sequence>
<evidence type="ECO:0000256" key="1">
    <source>
        <dbReference type="SAM" id="SignalP"/>
    </source>
</evidence>
<accession>A0A4U1CIF6</accession>
<feature type="signal peptide" evidence="1">
    <location>
        <begin position="1"/>
        <end position="19"/>
    </location>
</feature>
<keyword evidence="1" id="KW-0732">Signal</keyword>
<evidence type="ECO:0000313" key="3">
    <source>
        <dbReference type="EMBL" id="TKC07197.1"/>
    </source>
</evidence>
<protein>
    <recommendedName>
        <fullName evidence="2">Glycoside hydrolase 123-like N-terminal domain-containing protein</fullName>
    </recommendedName>
</protein>
<dbReference type="OrthoDB" id="601823at2"/>
<dbReference type="Pfam" id="PF19543">
    <property type="entry name" value="GH123_N"/>
    <property type="match status" value="1"/>
</dbReference>
<name>A0A4U1CIF6_9SPHI</name>
<keyword evidence="4" id="KW-1185">Reference proteome</keyword>
<feature type="domain" description="Glycoside hydrolase 123-like N-terminal" evidence="2">
    <location>
        <begin position="31"/>
        <end position="972"/>
    </location>
</feature>